<accession>A0AAE8HYA9</accession>
<name>A0AAE8HYA9_9HYPH</name>
<organism evidence="1 2">
    <name type="scientific">Methylobacterium phyllosphaerae</name>
    <dbReference type="NCBI Taxonomy" id="418223"/>
    <lineage>
        <taxon>Bacteria</taxon>
        <taxon>Pseudomonadati</taxon>
        <taxon>Pseudomonadota</taxon>
        <taxon>Alphaproteobacteria</taxon>
        <taxon>Hyphomicrobiales</taxon>
        <taxon>Methylobacteriaceae</taxon>
        <taxon>Methylobacterium</taxon>
    </lineage>
</organism>
<evidence type="ECO:0000313" key="1">
    <source>
        <dbReference type="EMBL" id="SFH74641.1"/>
    </source>
</evidence>
<sequence length="404" mass="45400">MHRRSGGGDGRITNTLQGGAAVEALFDGSLSQIMVRPISARAWLSEIRGERRRLQRTFLSATVFVRDGERRTVTWPMIMHRPIPANCRVKEVIITRRRHGNSWRWAASFICTQQADRAVPEPTGAKRIAIDVGWRRVPDGLRVATVVISGQSPSFIVLPASMLESFSLIDELRSRLQASNRLGIEMLQSANLGSFAQPFQDLLRDFQSISEKRPVDLAKFCESDFFLLQARENVGMDLWAWRKGHKRLTEWLRNHHRKTVGHRNHFYQNKIIEALDQASEVIVNDVKVGEIAARRTSRSESPFVPNRVGHYRRIAAPSELIRALKLQAEKRKIAFNKLEAESPVRCPTCGSLSRKTRADALPQVCANCDSSFDQDVVACESLLSPAPTARTTRSVKARSAAATT</sequence>
<evidence type="ECO:0000313" key="2">
    <source>
        <dbReference type="Proteomes" id="UP000199140"/>
    </source>
</evidence>
<comment type="caution">
    <text evidence="1">The sequence shown here is derived from an EMBL/GenBank/DDBJ whole genome shotgun (WGS) entry which is preliminary data.</text>
</comment>
<reference evidence="1 2" key="1">
    <citation type="submission" date="2016-10" db="EMBL/GenBank/DDBJ databases">
        <authorList>
            <person name="Varghese N."/>
            <person name="Submissions S."/>
        </authorList>
    </citation>
    <scope>NUCLEOTIDE SEQUENCE [LARGE SCALE GENOMIC DNA]</scope>
    <source>
        <strain evidence="1 2">CBMB27</strain>
    </source>
</reference>
<proteinExistence type="predicted"/>
<dbReference type="EMBL" id="FOPK01000054">
    <property type="protein sequence ID" value="SFH74641.1"/>
    <property type="molecule type" value="Genomic_DNA"/>
</dbReference>
<gene>
    <name evidence="1" type="ORF">SAMN05192567_1541</name>
</gene>
<dbReference type="Proteomes" id="UP000199140">
    <property type="component" value="Unassembled WGS sequence"/>
</dbReference>
<dbReference type="AlphaFoldDB" id="A0AAE8HYA9"/>
<protein>
    <submittedName>
        <fullName evidence="1">Uncharacterized protein</fullName>
    </submittedName>
</protein>